<evidence type="ECO:0000259" key="4">
    <source>
        <dbReference type="PROSITE" id="PS50949"/>
    </source>
</evidence>
<accession>A0AAE9XNS8</accession>
<dbReference type="Gene3D" id="1.20.120.530">
    <property type="entry name" value="GntR ligand-binding domain-like"/>
    <property type="match status" value="1"/>
</dbReference>
<organism evidence="5 6">
    <name type="scientific">Gimibacter soli</name>
    <dbReference type="NCBI Taxonomy" id="3024400"/>
    <lineage>
        <taxon>Bacteria</taxon>
        <taxon>Pseudomonadati</taxon>
        <taxon>Pseudomonadota</taxon>
        <taxon>Alphaproteobacteria</taxon>
        <taxon>Kordiimonadales</taxon>
        <taxon>Temperatibacteraceae</taxon>
        <taxon>Gimibacter</taxon>
    </lineage>
</organism>
<dbReference type="InterPro" id="IPR011711">
    <property type="entry name" value="GntR_C"/>
</dbReference>
<name>A0AAE9XNS8_9PROT</name>
<evidence type="ECO:0000256" key="1">
    <source>
        <dbReference type="ARBA" id="ARBA00023015"/>
    </source>
</evidence>
<dbReference type="RefSeq" id="WP_289502949.1">
    <property type="nucleotide sequence ID" value="NZ_CP116805.1"/>
</dbReference>
<dbReference type="PANTHER" id="PTHR43537:SF51">
    <property type="entry name" value="HTH-TYPE TRANSCRIPTIONAL REGULATOR LGOR-RELATED"/>
    <property type="match status" value="1"/>
</dbReference>
<dbReference type="InterPro" id="IPR000524">
    <property type="entry name" value="Tscrpt_reg_HTH_GntR"/>
</dbReference>
<keyword evidence="1" id="KW-0805">Transcription regulation</keyword>
<dbReference type="SUPFAM" id="SSF48008">
    <property type="entry name" value="GntR ligand-binding domain-like"/>
    <property type="match status" value="1"/>
</dbReference>
<dbReference type="SMART" id="SM00895">
    <property type="entry name" value="FCD"/>
    <property type="match status" value="1"/>
</dbReference>
<keyword evidence="3" id="KW-0804">Transcription</keyword>
<sequence>MQKPGSLVMVTLRQMIGSGELAAGERLVETAIAERLGVSRMPVRTAFRELASEGLLVRAGVRGYMVRHFTYNDIVDGVEVRGVLEGLAARQLGERGLDESTQKRLRSCLAEGDRLLAKGYLDEKDAEAYHSMNVRFHEAIVSASGNTAVTAALARNDHLPFASVKAMTINTSEMEREFRRLNYAHMQHHAIVDALEAGQAARVEALMREHAAAVIRYTDLLQSADPPLKN</sequence>
<dbReference type="EMBL" id="CP116805">
    <property type="protein sequence ID" value="WCL53437.1"/>
    <property type="molecule type" value="Genomic_DNA"/>
</dbReference>
<dbReference type="Proteomes" id="UP001217500">
    <property type="component" value="Chromosome"/>
</dbReference>
<gene>
    <name evidence="5" type="ORF">PH603_12900</name>
</gene>
<dbReference type="Pfam" id="PF00392">
    <property type="entry name" value="GntR"/>
    <property type="match status" value="1"/>
</dbReference>
<dbReference type="PROSITE" id="PS50949">
    <property type="entry name" value="HTH_GNTR"/>
    <property type="match status" value="1"/>
</dbReference>
<protein>
    <submittedName>
        <fullName evidence="5">GntR family transcriptional regulator</fullName>
    </submittedName>
</protein>
<dbReference type="KEGG" id="gso:PH603_12900"/>
<feature type="domain" description="HTH gntR-type" evidence="4">
    <location>
        <begin position="2"/>
        <end position="69"/>
    </location>
</feature>
<dbReference type="GO" id="GO:0003700">
    <property type="term" value="F:DNA-binding transcription factor activity"/>
    <property type="evidence" value="ECO:0007669"/>
    <property type="project" value="InterPro"/>
</dbReference>
<dbReference type="Gene3D" id="1.10.10.10">
    <property type="entry name" value="Winged helix-like DNA-binding domain superfamily/Winged helix DNA-binding domain"/>
    <property type="match status" value="1"/>
</dbReference>
<proteinExistence type="predicted"/>
<evidence type="ECO:0000256" key="3">
    <source>
        <dbReference type="ARBA" id="ARBA00023163"/>
    </source>
</evidence>
<keyword evidence="6" id="KW-1185">Reference proteome</keyword>
<dbReference type="SMART" id="SM00345">
    <property type="entry name" value="HTH_GNTR"/>
    <property type="match status" value="1"/>
</dbReference>
<dbReference type="PANTHER" id="PTHR43537">
    <property type="entry name" value="TRANSCRIPTIONAL REGULATOR, GNTR FAMILY"/>
    <property type="match status" value="1"/>
</dbReference>
<dbReference type="PRINTS" id="PR00035">
    <property type="entry name" value="HTHGNTR"/>
</dbReference>
<dbReference type="AlphaFoldDB" id="A0AAE9XNS8"/>
<evidence type="ECO:0000256" key="2">
    <source>
        <dbReference type="ARBA" id="ARBA00023125"/>
    </source>
</evidence>
<evidence type="ECO:0000313" key="5">
    <source>
        <dbReference type="EMBL" id="WCL53437.1"/>
    </source>
</evidence>
<keyword evidence="2" id="KW-0238">DNA-binding</keyword>
<evidence type="ECO:0000313" key="6">
    <source>
        <dbReference type="Proteomes" id="UP001217500"/>
    </source>
</evidence>
<dbReference type="SUPFAM" id="SSF46785">
    <property type="entry name" value="Winged helix' DNA-binding domain"/>
    <property type="match status" value="1"/>
</dbReference>
<dbReference type="Pfam" id="PF07729">
    <property type="entry name" value="FCD"/>
    <property type="match status" value="1"/>
</dbReference>
<dbReference type="InterPro" id="IPR036388">
    <property type="entry name" value="WH-like_DNA-bd_sf"/>
</dbReference>
<dbReference type="GO" id="GO:0003677">
    <property type="term" value="F:DNA binding"/>
    <property type="evidence" value="ECO:0007669"/>
    <property type="project" value="UniProtKB-KW"/>
</dbReference>
<reference evidence="5" key="1">
    <citation type="submission" date="2023-01" db="EMBL/GenBank/DDBJ databases">
        <title>The genome sequence of Kordiimonadaceae bacterium 6D33.</title>
        <authorList>
            <person name="Liu Y."/>
        </authorList>
    </citation>
    <scope>NUCLEOTIDE SEQUENCE</scope>
    <source>
        <strain evidence="5">6D33</strain>
    </source>
</reference>
<dbReference type="InterPro" id="IPR008920">
    <property type="entry name" value="TF_FadR/GntR_C"/>
</dbReference>
<dbReference type="CDD" id="cd07377">
    <property type="entry name" value="WHTH_GntR"/>
    <property type="match status" value="1"/>
</dbReference>
<dbReference type="InterPro" id="IPR036390">
    <property type="entry name" value="WH_DNA-bd_sf"/>
</dbReference>